<evidence type="ECO:0000259" key="1">
    <source>
        <dbReference type="PROSITE" id="PS51186"/>
    </source>
</evidence>
<organism evidence="2 3">
    <name type="scientific">Microlunatus parietis</name>
    <dbReference type="NCBI Taxonomy" id="682979"/>
    <lineage>
        <taxon>Bacteria</taxon>
        <taxon>Bacillati</taxon>
        <taxon>Actinomycetota</taxon>
        <taxon>Actinomycetes</taxon>
        <taxon>Propionibacteriales</taxon>
        <taxon>Propionibacteriaceae</taxon>
        <taxon>Microlunatus</taxon>
    </lineage>
</organism>
<gene>
    <name evidence="2" type="ORF">BKA15_003508</name>
</gene>
<dbReference type="Pfam" id="PF00583">
    <property type="entry name" value="Acetyltransf_1"/>
    <property type="match status" value="1"/>
</dbReference>
<proteinExistence type="predicted"/>
<dbReference type="InterPro" id="IPR016181">
    <property type="entry name" value="Acyl_CoA_acyltransferase"/>
</dbReference>
<keyword evidence="3" id="KW-1185">Reference proteome</keyword>
<dbReference type="CDD" id="cd04301">
    <property type="entry name" value="NAT_SF"/>
    <property type="match status" value="1"/>
</dbReference>
<dbReference type="InterPro" id="IPR017255">
    <property type="entry name" value="AcTrfase_GNAT_prd"/>
</dbReference>
<feature type="domain" description="N-acetyltransferase" evidence="1">
    <location>
        <begin position="4"/>
        <end position="142"/>
    </location>
</feature>
<sequence>MSDVRVRQAVPEDHDRIHPVLDDWWGRPIAAVLQPLFLDHFFGTSFVADDDQGLAGFLVGFLSPSRPEVAYVHFIGVRPDLRRTGLAADLYDRFFDLARRNGRTEVWAITSPLNDRSIAFHQALGFEVTHQPDGPIRFRRPL</sequence>
<dbReference type="PROSITE" id="PS51186">
    <property type="entry name" value="GNAT"/>
    <property type="match status" value="1"/>
</dbReference>
<dbReference type="PIRSF" id="PIRSF037663">
    <property type="entry name" value="Acetyltransf_GNAT_prd"/>
    <property type="match status" value="1"/>
</dbReference>
<dbReference type="InterPro" id="IPR000182">
    <property type="entry name" value="GNAT_dom"/>
</dbReference>
<comment type="caution">
    <text evidence="2">The sequence shown here is derived from an EMBL/GenBank/DDBJ whole genome shotgun (WGS) entry which is preliminary data.</text>
</comment>
<dbReference type="Proteomes" id="UP000569914">
    <property type="component" value="Unassembled WGS sequence"/>
</dbReference>
<dbReference type="RefSeq" id="WP_179752822.1">
    <property type="nucleotide sequence ID" value="NZ_JACCBU010000001.1"/>
</dbReference>
<reference evidence="2 3" key="1">
    <citation type="submission" date="2020-07" db="EMBL/GenBank/DDBJ databases">
        <title>Sequencing the genomes of 1000 actinobacteria strains.</title>
        <authorList>
            <person name="Klenk H.-P."/>
        </authorList>
    </citation>
    <scope>NUCLEOTIDE SEQUENCE [LARGE SCALE GENOMIC DNA]</scope>
    <source>
        <strain evidence="2 3">DSM 22083</strain>
    </source>
</reference>
<dbReference type="AlphaFoldDB" id="A0A7Y9L9V1"/>
<dbReference type="GO" id="GO:0016747">
    <property type="term" value="F:acyltransferase activity, transferring groups other than amino-acyl groups"/>
    <property type="evidence" value="ECO:0007669"/>
    <property type="project" value="InterPro"/>
</dbReference>
<keyword evidence="2" id="KW-0808">Transferase</keyword>
<protein>
    <submittedName>
        <fullName evidence="2">GNAT superfamily N-acetyltransferase</fullName>
    </submittedName>
</protein>
<dbReference type="EMBL" id="JACCBU010000001">
    <property type="protein sequence ID" value="NYE72179.1"/>
    <property type="molecule type" value="Genomic_DNA"/>
</dbReference>
<dbReference type="SUPFAM" id="SSF55729">
    <property type="entry name" value="Acyl-CoA N-acyltransferases (Nat)"/>
    <property type="match status" value="1"/>
</dbReference>
<name>A0A7Y9L9V1_9ACTN</name>
<evidence type="ECO:0000313" key="3">
    <source>
        <dbReference type="Proteomes" id="UP000569914"/>
    </source>
</evidence>
<dbReference type="PANTHER" id="PTHR43072">
    <property type="entry name" value="N-ACETYLTRANSFERASE"/>
    <property type="match status" value="1"/>
</dbReference>
<accession>A0A7Y9L9V1</accession>
<dbReference type="PANTHER" id="PTHR43072:SF36">
    <property type="entry name" value="RIBOSOMAL-PROTEIN-ALANINE ACETYLTRANSFERASE"/>
    <property type="match status" value="1"/>
</dbReference>
<evidence type="ECO:0000313" key="2">
    <source>
        <dbReference type="EMBL" id="NYE72179.1"/>
    </source>
</evidence>
<dbReference type="Gene3D" id="3.40.630.30">
    <property type="match status" value="1"/>
</dbReference>